<dbReference type="Pfam" id="PF00296">
    <property type="entry name" value="Bac_luciferase"/>
    <property type="match status" value="1"/>
</dbReference>
<reference evidence="6" key="1">
    <citation type="submission" date="2020-05" db="EMBL/GenBank/DDBJ databases">
        <authorList>
            <person name="Chiriac C."/>
            <person name="Salcher M."/>
            <person name="Ghai R."/>
            <person name="Kavagutti S V."/>
        </authorList>
    </citation>
    <scope>NUCLEOTIDE SEQUENCE</scope>
</reference>
<dbReference type="EMBL" id="CAEZUX010000019">
    <property type="protein sequence ID" value="CAB4609553.1"/>
    <property type="molecule type" value="Genomic_DNA"/>
</dbReference>
<dbReference type="Gene3D" id="3.20.20.30">
    <property type="entry name" value="Luciferase-like domain"/>
    <property type="match status" value="1"/>
</dbReference>
<organism evidence="6">
    <name type="scientific">freshwater metagenome</name>
    <dbReference type="NCBI Taxonomy" id="449393"/>
    <lineage>
        <taxon>unclassified sequences</taxon>
        <taxon>metagenomes</taxon>
        <taxon>ecological metagenomes</taxon>
    </lineage>
</organism>
<feature type="domain" description="Luciferase-like" evidence="5">
    <location>
        <begin position="23"/>
        <end position="263"/>
    </location>
</feature>
<gene>
    <name evidence="6" type="ORF">UFOPK1874_00329</name>
</gene>
<accession>A0A6J6HAM7</accession>
<dbReference type="GO" id="GO:0046306">
    <property type="term" value="P:alkanesulfonate catabolic process"/>
    <property type="evidence" value="ECO:0007669"/>
    <property type="project" value="TreeGrafter"/>
</dbReference>
<keyword evidence="1" id="KW-0285">Flavoprotein</keyword>
<dbReference type="GO" id="GO:0008726">
    <property type="term" value="F:alkanesulfonate monooxygenase activity"/>
    <property type="evidence" value="ECO:0007669"/>
    <property type="project" value="TreeGrafter"/>
</dbReference>
<evidence type="ECO:0000256" key="2">
    <source>
        <dbReference type="ARBA" id="ARBA00022643"/>
    </source>
</evidence>
<name>A0A6J6HAM7_9ZZZZ</name>
<keyword evidence="2" id="KW-0288">FMN</keyword>
<keyword evidence="4" id="KW-0503">Monooxygenase</keyword>
<dbReference type="NCBIfam" id="TIGR03560">
    <property type="entry name" value="F420_Rv1855c"/>
    <property type="match status" value="1"/>
</dbReference>
<evidence type="ECO:0000256" key="4">
    <source>
        <dbReference type="ARBA" id="ARBA00023033"/>
    </source>
</evidence>
<dbReference type="PANTHER" id="PTHR42847:SF8">
    <property type="entry name" value="CONSERVED PROTEIN"/>
    <property type="match status" value="1"/>
</dbReference>
<dbReference type="InterPro" id="IPR050172">
    <property type="entry name" value="SsuD_RutA_monooxygenase"/>
</dbReference>
<dbReference type="AlphaFoldDB" id="A0A6J6HAM7"/>
<keyword evidence="3" id="KW-0560">Oxidoreductase</keyword>
<dbReference type="SUPFAM" id="SSF51679">
    <property type="entry name" value="Bacterial luciferase-like"/>
    <property type="match status" value="1"/>
</dbReference>
<sequence length="324" mass="36587">MSNNPHSPIFGVFIPQGWKMELAGIEGAEAKWNKSVEIAVLAEELGFDSVWVYDHFHNVPKPAQEAVFECWTTMAAISQRTSRIRLGQMVGCNGYRNPGLLAKITSTLDVISGGRLDWGIGAGWYENEFKGYGYEFPKPSDRIGMLKETIEIVKSMWTQAETTYDGKYYKMSRAQCDPKPLQQPTPPIWIGGGGEQLTLRVVAQHADVSNFGSSLEEFSRKRVILQEHCKTVGRDEATIRKTISSEVFIRENEKDLLEVTPRNAWGLSPEEWREKALVGTPEQVSEKIQKYLDAGCTGFIPWCPDYPNTETIELFAKKVIPNFR</sequence>
<dbReference type="InterPro" id="IPR011251">
    <property type="entry name" value="Luciferase-like_dom"/>
</dbReference>
<dbReference type="PANTHER" id="PTHR42847">
    <property type="entry name" value="ALKANESULFONATE MONOOXYGENASE"/>
    <property type="match status" value="1"/>
</dbReference>
<protein>
    <submittedName>
        <fullName evidence="6">Unannotated protein</fullName>
    </submittedName>
</protein>
<evidence type="ECO:0000256" key="1">
    <source>
        <dbReference type="ARBA" id="ARBA00022630"/>
    </source>
</evidence>
<dbReference type="InterPro" id="IPR036661">
    <property type="entry name" value="Luciferase-like_sf"/>
</dbReference>
<proteinExistence type="predicted"/>
<dbReference type="InterPro" id="IPR019952">
    <property type="entry name" value="F420_OxRdatse_Rv1855c_pred"/>
</dbReference>
<evidence type="ECO:0000259" key="5">
    <source>
        <dbReference type="Pfam" id="PF00296"/>
    </source>
</evidence>
<evidence type="ECO:0000256" key="3">
    <source>
        <dbReference type="ARBA" id="ARBA00023002"/>
    </source>
</evidence>
<evidence type="ECO:0000313" key="6">
    <source>
        <dbReference type="EMBL" id="CAB4609553.1"/>
    </source>
</evidence>